<evidence type="ECO:0000313" key="2">
    <source>
        <dbReference type="Proteomes" id="UP000736787"/>
    </source>
</evidence>
<protein>
    <submittedName>
        <fullName evidence="1">Uncharacterized protein</fullName>
    </submittedName>
</protein>
<dbReference type="Proteomes" id="UP000736787">
    <property type="component" value="Unassembled WGS sequence"/>
</dbReference>
<sequence length="75" mass="8105">MLSNVHLATNFNPVLDFSCAGKASRAIVVMIVHASRARSGVRAQLLLEGCRQLRTPWAPRWSSPASGVANSGPRY</sequence>
<proteinExistence type="predicted"/>
<accession>A0A8T1EHR1</accession>
<comment type="caution">
    <text evidence="1">The sequence shown here is derived from an EMBL/GenBank/DDBJ whole genome shotgun (WGS) entry which is preliminary data.</text>
</comment>
<reference evidence="1" key="1">
    <citation type="submission" date="2018-10" db="EMBL/GenBank/DDBJ databases">
        <title>Effector identification in a new, highly contiguous assembly of the strawberry crown rot pathogen Phytophthora cactorum.</title>
        <authorList>
            <person name="Armitage A.D."/>
            <person name="Nellist C.F."/>
            <person name="Bates H."/>
            <person name="Vickerstaff R.J."/>
            <person name="Harrison R.J."/>
        </authorList>
    </citation>
    <scope>NUCLEOTIDE SEQUENCE</scope>
    <source>
        <strain evidence="1">4040</strain>
    </source>
</reference>
<evidence type="ECO:0000313" key="1">
    <source>
        <dbReference type="EMBL" id="KAG2952733.1"/>
    </source>
</evidence>
<gene>
    <name evidence="1" type="ORF">PC117_g2607</name>
</gene>
<dbReference type="EMBL" id="RCMK01000034">
    <property type="protein sequence ID" value="KAG2952733.1"/>
    <property type="molecule type" value="Genomic_DNA"/>
</dbReference>
<dbReference type="AlphaFoldDB" id="A0A8T1EHR1"/>
<organism evidence="1 2">
    <name type="scientific">Phytophthora cactorum</name>
    <dbReference type="NCBI Taxonomy" id="29920"/>
    <lineage>
        <taxon>Eukaryota</taxon>
        <taxon>Sar</taxon>
        <taxon>Stramenopiles</taxon>
        <taxon>Oomycota</taxon>
        <taxon>Peronosporomycetes</taxon>
        <taxon>Peronosporales</taxon>
        <taxon>Peronosporaceae</taxon>
        <taxon>Phytophthora</taxon>
    </lineage>
</organism>
<name>A0A8T1EHR1_9STRA</name>